<evidence type="ECO:0000313" key="1">
    <source>
        <dbReference type="EMBL" id="SEN72523.1"/>
    </source>
</evidence>
<name>A0A1H8IV60_9ACTN</name>
<dbReference type="Proteomes" id="UP000198953">
    <property type="component" value="Unassembled WGS sequence"/>
</dbReference>
<dbReference type="EMBL" id="FOBF01000034">
    <property type="protein sequence ID" value="SEN72523.1"/>
    <property type="molecule type" value="Genomic_DNA"/>
</dbReference>
<keyword evidence="2" id="KW-1185">Reference proteome</keyword>
<proteinExistence type="predicted"/>
<dbReference type="RefSeq" id="WP_091105739.1">
    <property type="nucleotide sequence ID" value="NZ_FOBF01000034.1"/>
</dbReference>
<accession>A0A1H8IV60</accession>
<gene>
    <name evidence="1" type="ORF">SAMN05660976_08161</name>
</gene>
<reference evidence="1 2" key="1">
    <citation type="submission" date="2016-10" db="EMBL/GenBank/DDBJ databases">
        <authorList>
            <person name="de Groot N.N."/>
        </authorList>
    </citation>
    <scope>NUCLEOTIDE SEQUENCE [LARGE SCALE GENOMIC DNA]</scope>
    <source>
        <strain evidence="1 2">DSM 43357</strain>
    </source>
</reference>
<evidence type="ECO:0000313" key="2">
    <source>
        <dbReference type="Proteomes" id="UP000198953"/>
    </source>
</evidence>
<dbReference type="AlphaFoldDB" id="A0A1H8IV60"/>
<dbReference type="OrthoDB" id="3541064at2"/>
<organism evidence="1 2">
    <name type="scientific">Nonomuraea pusilla</name>
    <dbReference type="NCBI Taxonomy" id="46177"/>
    <lineage>
        <taxon>Bacteria</taxon>
        <taxon>Bacillati</taxon>
        <taxon>Actinomycetota</taxon>
        <taxon>Actinomycetes</taxon>
        <taxon>Streptosporangiales</taxon>
        <taxon>Streptosporangiaceae</taxon>
        <taxon>Nonomuraea</taxon>
    </lineage>
</organism>
<sequence>MPENAALIIRFHLMSGEDVSVMSGDFDGEPEAVAAIARAMDEQRSLVLMRARYGRETDVNGVVINLANVVSARVSKTASAEAGQYL</sequence>
<protein>
    <submittedName>
        <fullName evidence="1">Uncharacterized protein</fullName>
    </submittedName>
</protein>